<evidence type="ECO:0000313" key="2">
    <source>
        <dbReference type="Proteomes" id="UP000805193"/>
    </source>
</evidence>
<accession>A0AC60PSQ6</accession>
<evidence type="ECO:0000313" key="1">
    <source>
        <dbReference type="EMBL" id="KAG0424161.1"/>
    </source>
</evidence>
<protein>
    <submittedName>
        <fullName evidence="1">Uncharacterized protein</fullName>
    </submittedName>
</protein>
<gene>
    <name evidence="1" type="ORF">HPB47_000093</name>
</gene>
<name>A0AC60PSQ6_IXOPE</name>
<dbReference type="Proteomes" id="UP000805193">
    <property type="component" value="Unassembled WGS sequence"/>
</dbReference>
<keyword evidence="2" id="KW-1185">Reference proteome</keyword>
<proteinExistence type="predicted"/>
<reference evidence="1 2" key="1">
    <citation type="journal article" date="2020" name="Cell">
        <title>Large-Scale Comparative Analyses of Tick Genomes Elucidate Their Genetic Diversity and Vector Capacities.</title>
        <authorList>
            <consortium name="Tick Genome and Microbiome Consortium (TIGMIC)"/>
            <person name="Jia N."/>
            <person name="Wang J."/>
            <person name="Shi W."/>
            <person name="Du L."/>
            <person name="Sun Y."/>
            <person name="Zhan W."/>
            <person name="Jiang J.F."/>
            <person name="Wang Q."/>
            <person name="Zhang B."/>
            <person name="Ji P."/>
            <person name="Bell-Sakyi L."/>
            <person name="Cui X.M."/>
            <person name="Yuan T.T."/>
            <person name="Jiang B.G."/>
            <person name="Yang W.F."/>
            <person name="Lam T.T."/>
            <person name="Chang Q.C."/>
            <person name="Ding S.J."/>
            <person name="Wang X.J."/>
            <person name="Zhu J.G."/>
            <person name="Ruan X.D."/>
            <person name="Zhao L."/>
            <person name="Wei J.T."/>
            <person name="Ye R.Z."/>
            <person name="Que T.C."/>
            <person name="Du C.H."/>
            <person name="Zhou Y.H."/>
            <person name="Cheng J.X."/>
            <person name="Dai P.F."/>
            <person name="Guo W.B."/>
            <person name="Han X.H."/>
            <person name="Huang E.J."/>
            <person name="Li L.F."/>
            <person name="Wei W."/>
            <person name="Gao Y.C."/>
            <person name="Liu J.Z."/>
            <person name="Shao H.Z."/>
            <person name="Wang X."/>
            <person name="Wang C.C."/>
            <person name="Yang T.C."/>
            <person name="Huo Q.B."/>
            <person name="Li W."/>
            <person name="Chen H.Y."/>
            <person name="Chen S.E."/>
            <person name="Zhou L.G."/>
            <person name="Ni X.B."/>
            <person name="Tian J.H."/>
            <person name="Sheng Y."/>
            <person name="Liu T."/>
            <person name="Pan Y.S."/>
            <person name="Xia L.Y."/>
            <person name="Li J."/>
            <person name="Zhao F."/>
            <person name="Cao W.C."/>
        </authorList>
    </citation>
    <scope>NUCLEOTIDE SEQUENCE [LARGE SCALE GENOMIC DNA]</scope>
    <source>
        <strain evidence="1">Iper-2018</strain>
    </source>
</reference>
<sequence>MLSTRNMVLLAVSSLVLLLVVPACVRSQDAEGEPTFRNFYNCTWAKGDPGEQAQAYLGGCGSEEICPLYRGSEAKLELQFSPRSDTSGVFRRIFGLFDKVLVPYGREVNVCNSTASTDDNVKCSQAGRGLRQGHLYRHTGAFLVKPFFPKVKLNVTVYLYDKSPQKVPVACVQIPVQINTGRKSFRENGPETRVLEIGANGSSGADAAGCGRAAHLIFHVPNALFDGKRKPVFAQVDSEGKKTGGEEHLAHAPRDAPLAGLELLQGNSTVLATRRGRGWTGDPARIVAVPVVRQLNGAAAETAWTFRRQELVSVVKGYRRPTIRYGGGATSRRRRRALRVVPWWPCVVVNLRNVPNLS</sequence>
<dbReference type="EMBL" id="JABSTQ010010009">
    <property type="protein sequence ID" value="KAG0424161.1"/>
    <property type="molecule type" value="Genomic_DNA"/>
</dbReference>
<comment type="caution">
    <text evidence="1">The sequence shown here is derived from an EMBL/GenBank/DDBJ whole genome shotgun (WGS) entry which is preliminary data.</text>
</comment>
<organism evidence="1 2">
    <name type="scientific">Ixodes persulcatus</name>
    <name type="common">Taiga tick</name>
    <dbReference type="NCBI Taxonomy" id="34615"/>
    <lineage>
        <taxon>Eukaryota</taxon>
        <taxon>Metazoa</taxon>
        <taxon>Ecdysozoa</taxon>
        <taxon>Arthropoda</taxon>
        <taxon>Chelicerata</taxon>
        <taxon>Arachnida</taxon>
        <taxon>Acari</taxon>
        <taxon>Parasitiformes</taxon>
        <taxon>Ixodida</taxon>
        <taxon>Ixodoidea</taxon>
        <taxon>Ixodidae</taxon>
        <taxon>Ixodinae</taxon>
        <taxon>Ixodes</taxon>
    </lineage>
</organism>